<keyword evidence="2" id="KW-1185">Reference proteome</keyword>
<evidence type="ECO:0000313" key="1">
    <source>
        <dbReference type="EMBL" id="KAH3866983.1"/>
    </source>
</evidence>
<comment type="caution">
    <text evidence="1">The sequence shown here is derived from an EMBL/GenBank/DDBJ whole genome shotgun (WGS) entry which is preliminary data.</text>
</comment>
<accession>A0A9D4RGU0</accession>
<proteinExistence type="predicted"/>
<protein>
    <submittedName>
        <fullName evidence="1">Uncharacterized protein</fullName>
    </submittedName>
</protein>
<dbReference type="AlphaFoldDB" id="A0A9D4RGU0"/>
<reference evidence="1" key="2">
    <citation type="submission" date="2020-11" db="EMBL/GenBank/DDBJ databases">
        <authorList>
            <person name="McCartney M.A."/>
            <person name="Auch B."/>
            <person name="Kono T."/>
            <person name="Mallez S."/>
            <person name="Becker A."/>
            <person name="Gohl D.M."/>
            <person name="Silverstein K.A.T."/>
            <person name="Koren S."/>
            <person name="Bechman K.B."/>
            <person name="Herman A."/>
            <person name="Abrahante J.E."/>
            <person name="Garbe J."/>
        </authorList>
    </citation>
    <scope>NUCLEOTIDE SEQUENCE</scope>
    <source>
        <strain evidence="1">Duluth1</strain>
        <tissue evidence="1">Whole animal</tissue>
    </source>
</reference>
<reference evidence="1" key="1">
    <citation type="journal article" date="2019" name="bioRxiv">
        <title>The Genome of the Zebra Mussel, Dreissena polymorpha: A Resource for Invasive Species Research.</title>
        <authorList>
            <person name="McCartney M.A."/>
            <person name="Auch B."/>
            <person name="Kono T."/>
            <person name="Mallez S."/>
            <person name="Zhang Y."/>
            <person name="Obille A."/>
            <person name="Becker A."/>
            <person name="Abrahante J.E."/>
            <person name="Garbe J."/>
            <person name="Badalamenti J.P."/>
            <person name="Herman A."/>
            <person name="Mangelson H."/>
            <person name="Liachko I."/>
            <person name="Sullivan S."/>
            <person name="Sone E.D."/>
            <person name="Koren S."/>
            <person name="Silverstein K.A.T."/>
            <person name="Beckman K.B."/>
            <person name="Gohl D.M."/>
        </authorList>
    </citation>
    <scope>NUCLEOTIDE SEQUENCE</scope>
    <source>
        <strain evidence="1">Duluth1</strain>
        <tissue evidence="1">Whole animal</tissue>
    </source>
</reference>
<name>A0A9D4RGU0_DREPO</name>
<dbReference type="Proteomes" id="UP000828390">
    <property type="component" value="Unassembled WGS sequence"/>
</dbReference>
<dbReference type="EMBL" id="JAIWYP010000002">
    <property type="protein sequence ID" value="KAH3866983.1"/>
    <property type="molecule type" value="Genomic_DNA"/>
</dbReference>
<organism evidence="1 2">
    <name type="scientific">Dreissena polymorpha</name>
    <name type="common">Zebra mussel</name>
    <name type="synonym">Mytilus polymorpha</name>
    <dbReference type="NCBI Taxonomy" id="45954"/>
    <lineage>
        <taxon>Eukaryota</taxon>
        <taxon>Metazoa</taxon>
        <taxon>Spiralia</taxon>
        <taxon>Lophotrochozoa</taxon>
        <taxon>Mollusca</taxon>
        <taxon>Bivalvia</taxon>
        <taxon>Autobranchia</taxon>
        <taxon>Heteroconchia</taxon>
        <taxon>Euheterodonta</taxon>
        <taxon>Imparidentia</taxon>
        <taxon>Neoheterodontei</taxon>
        <taxon>Myida</taxon>
        <taxon>Dreissenoidea</taxon>
        <taxon>Dreissenidae</taxon>
        <taxon>Dreissena</taxon>
    </lineage>
</organism>
<sequence>MVIVPLGRCGQEVYRMAKAPSLLTKEALGPRDSQYTSSGCMDCLGAAALEYVAWRRRPLAYEKGIGGQRDSQYTS</sequence>
<gene>
    <name evidence="1" type="ORF">DPMN_030107</name>
</gene>
<evidence type="ECO:0000313" key="2">
    <source>
        <dbReference type="Proteomes" id="UP000828390"/>
    </source>
</evidence>